<dbReference type="Proteomes" id="UP000469292">
    <property type="component" value="Unassembled WGS sequence"/>
</dbReference>
<comment type="function">
    <text evidence="10">Catalyzes the reversible epimerization of D-ribulose 5-phosphate to D-xylulose 5-phosphate.</text>
</comment>
<feature type="binding site" evidence="10 14">
    <location>
        <begin position="195"/>
        <end position="196"/>
    </location>
    <ligand>
        <name>substrate</name>
    </ligand>
</feature>
<comment type="cofactor">
    <cofactor evidence="10 13">
        <name>a divalent metal cation</name>
        <dbReference type="ChEBI" id="CHEBI:60240"/>
    </cofactor>
    <text evidence="10 13">Binds 1 divalent metal cation per subunit.</text>
</comment>
<name>A0A6I5NFE5_9BIFI</name>
<dbReference type="GO" id="GO:0019323">
    <property type="term" value="P:pentose catabolic process"/>
    <property type="evidence" value="ECO:0007669"/>
    <property type="project" value="UniProtKB-UniRule"/>
</dbReference>
<feature type="active site" description="Proton acceptor" evidence="10 12">
    <location>
        <position position="33"/>
    </location>
</feature>
<dbReference type="NCBIfam" id="NF004076">
    <property type="entry name" value="PRK05581.1-4"/>
    <property type="match status" value="1"/>
</dbReference>
<evidence type="ECO:0000256" key="14">
    <source>
        <dbReference type="PIRSR" id="PIRSR001461-3"/>
    </source>
</evidence>
<dbReference type="EC" id="5.1.3.1" evidence="7 10"/>
<evidence type="ECO:0000256" key="2">
    <source>
        <dbReference type="ARBA" id="ARBA00001936"/>
    </source>
</evidence>
<dbReference type="GO" id="GO:0046872">
    <property type="term" value="F:metal ion binding"/>
    <property type="evidence" value="ECO:0007669"/>
    <property type="project" value="UniProtKB-UniRule"/>
</dbReference>
<dbReference type="InterPro" id="IPR013785">
    <property type="entry name" value="Aldolase_TIM"/>
</dbReference>
<feature type="active site" description="Proton donor" evidence="10 12">
    <location>
        <position position="173"/>
    </location>
</feature>
<evidence type="ECO:0000256" key="8">
    <source>
        <dbReference type="ARBA" id="ARBA00022723"/>
    </source>
</evidence>
<evidence type="ECO:0000256" key="4">
    <source>
        <dbReference type="ARBA" id="ARBA00001947"/>
    </source>
</evidence>
<gene>
    <name evidence="10 15" type="primary">rpe</name>
    <name evidence="15" type="ORF">F6S87_00240</name>
</gene>
<feature type="binding site" evidence="10 14">
    <location>
        <position position="64"/>
    </location>
    <ligand>
        <name>substrate</name>
    </ligand>
</feature>
<comment type="pathway">
    <text evidence="10">Carbohydrate degradation.</text>
</comment>
<dbReference type="GO" id="GO:0006098">
    <property type="term" value="P:pentose-phosphate shunt"/>
    <property type="evidence" value="ECO:0007669"/>
    <property type="project" value="UniProtKB-UniRule"/>
</dbReference>
<dbReference type="AlphaFoldDB" id="A0A6I5NFE5"/>
<keyword evidence="8 10" id="KW-0479">Metal-binding</keyword>
<feature type="binding site" evidence="14">
    <location>
        <position position="175"/>
    </location>
    <ligand>
        <name>substrate</name>
    </ligand>
</feature>
<accession>A0A6I5NFE5</accession>
<evidence type="ECO:0000256" key="13">
    <source>
        <dbReference type="PIRSR" id="PIRSR001461-2"/>
    </source>
</evidence>
<evidence type="ECO:0000313" key="16">
    <source>
        <dbReference type="Proteomes" id="UP000469292"/>
    </source>
</evidence>
<evidence type="ECO:0000256" key="11">
    <source>
        <dbReference type="PIRNR" id="PIRNR001461"/>
    </source>
</evidence>
<reference evidence="15 16" key="1">
    <citation type="submission" date="2019-09" db="EMBL/GenBank/DDBJ databases">
        <title>Phylogenetic characterization of a novel taxon of the genus Bifidobacterium: Bifidobacterium choloepi sp. nov.</title>
        <authorList>
            <person name="Modesto M."/>
            <person name="Satti M."/>
        </authorList>
    </citation>
    <scope>NUCLEOTIDE SEQUENCE [LARGE SCALE GENOMIC DNA]</scope>
    <source>
        <strain evidence="15 16">BRDM6</strain>
    </source>
</reference>
<feature type="binding site" evidence="10">
    <location>
        <begin position="173"/>
        <end position="175"/>
    </location>
    <ligand>
        <name>substrate</name>
    </ligand>
</feature>
<dbReference type="Gene3D" id="3.20.20.70">
    <property type="entry name" value="Aldolase class I"/>
    <property type="match status" value="1"/>
</dbReference>
<evidence type="ECO:0000256" key="5">
    <source>
        <dbReference type="ARBA" id="ARBA00001954"/>
    </source>
</evidence>
<evidence type="ECO:0000256" key="3">
    <source>
        <dbReference type="ARBA" id="ARBA00001941"/>
    </source>
</evidence>
<dbReference type="SUPFAM" id="SSF51366">
    <property type="entry name" value="Ribulose-phoshate binding barrel"/>
    <property type="match status" value="1"/>
</dbReference>
<dbReference type="NCBIfam" id="TIGR01163">
    <property type="entry name" value="rpe"/>
    <property type="match status" value="1"/>
</dbReference>
<keyword evidence="10 11" id="KW-0119">Carbohydrate metabolism</keyword>
<dbReference type="InterPro" id="IPR026019">
    <property type="entry name" value="Ribul_P_3_epim"/>
</dbReference>
<evidence type="ECO:0000256" key="12">
    <source>
        <dbReference type="PIRSR" id="PIRSR001461-1"/>
    </source>
</evidence>
<comment type="similarity">
    <text evidence="6 10 11">Belongs to the ribulose-phosphate 3-epimerase family.</text>
</comment>
<proteinExistence type="inferred from homology"/>
<dbReference type="InterPro" id="IPR000056">
    <property type="entry name" value="Ribul_P_3_epim-like"/>
</dbReference>
<keyword evidence="16" id="KW-1185">Reference proteome</keyword>
<dbReference type="GO" id="GO:0005737">
    <property type="term" value="C:cytoplasm"/>
    <property type="evidence" value="ECO:0007669"/>
    <property type="project" value="UniProtKB-ARBA"/>
</dbReference>
<comment type="catalytic activity">
    <reaction evidence="1 10 11">
        <text>D-ribulose 5-phosphate = D-xylulose 5-phosphate</text>
        <dbReference type="Rhea" id="RHEA:13677"/>
        <dbReference type="ChEBI" id="CHEBI:57737"/>
        <dbReference type="ChEBI" id="CHEBI:58121"/>
        <dbReference type="EC" id="5.1.3.1"/>
    </reaction>
</comment>
<evidence type="ECO:0000256" key="7">
    <source>
        <dbReference type="ARBA" id="ARBA00013188"/>
    </source>
</evidence>
<dbReference type="PROSITE" id="PS01086">
    <property type="entry name" value="RIBUL_P_3_EPIMER_2"/>
    <property type="match status" value="1"/>
</dbReference>
<keyword evidence="13" id="KW-0862">Zinc</keyword>
<dbReference type="HAMAP" id="MF_02227">
    <property type="entry name" value="RPE"/>
    <property type="match status" value="1"/>
</dbReference>
<keyword evidence="13" id="KW-0170">Cobalt</keyword>
<dbReference type="PROSITE" id="PS01085">
    <property type="entry name" value="RIBUL_P_3_EPIMER_1"/>
    <property type="match status" value="1"/>
</dbReference>
<sequence>MKIEIAPSILSADFCNLERDLKRIENADLVHVDVMDHHFVPNLTIGEPVVKRICEVTDLKVDVHLMIDDPDRWAPGYAELGADSVTFHMGATHAPVRLARQLHDMGCEACFAVRPAEPVEPIFDILDEFDTILVMTVEPGFGGQKFLANQMGKVRRLRDEITRRGLKTNIQVDGGVGVKTAPIVAEAGANILVAGSAVYGAENPGDAINEIRDAAAAAYRD</sequence>
<feature type="binding site" evidence="10 14">
    <location>
        <begin position="140"/>
        <end position="143"/>
    </location>
    <ligand>
        <name>substrate</name>
    </ligand>
</feature>
<evidence type="ECO:0000256" key="9">
    <source>
        <dbReference type="ARBA" id="ARBA00023235"/>
    </source>
</evidence>
<comment type="caution">
    <text evidence="15">The sequence shown here is derived from an EMBL/GenBank/DDBJ whole genome shotgun (WGS) entry which is preliminary data.</text>
</comment>
<feature type="binding site" evidence="10 13">
    <location>
        <position position="64"/>
    </location>
    <ligand>
        <name>a divalent metal cation</name>
        <dbReference type="ChEBI" id="CHEBI:60240"/>
    </ligand>
</feature>
<feature type="binding site" evidence="10 14">
    <location>
        <position position="8"/>
    </location>
    <ligand>
        <name>substrate</name>
    </ligand>
</feature>
<dbReference type="FunFam" id="3.20.20.70:FF:000004">
    <property type="entry name" value="Ribulose-phosphate 3-epimerase"/>
    <property type="match status" value="1"/>
</dbReference>
<comment type="cofactor">
    <cofactor evidence="5">
        <name>Fe(2+)</name>
        <dbReference type="ChEBI" id="CHEBI:29033"/>
    </cofactor>
</comment>
<evidence type="ECO:0000256" key="10">
    <source>
        <dbReference type="HAMAP-Rule" id="MF_02227"/>
    </source>
</evidence>
<dbReference type="RefSeq" id="WP_163226690.1">
    <property type="nucleotide sequence ID" value="NZ_VYSG01000001.1"/>
</dbReference>
<protein>
    <recommendedName>
        <fullName evidence="7 10">Ribulose-phosphate 3-epimerase</fullName>
        <ecNumber evidence="7 10">5.1.3.1</ecNumber>
    </recommendedName>
</protein>
<comment type="cofactor">
    <cofactor evidence="3">
        <name>Co(2+)</name>
        <dbReference type="ChEBI" id="CHEBI:48828"/>
    </cofactor>
</comment>
<keyword evidence="13" id="KW-0464">Manganese</keyword>
<dbReference type="PIRSF" id="PIRSF001461">
    <property type="entry name" value="RPE"/>
    <property type="match status" value="1"/>
</dbReference>
<feature type="binding site" evidence="10 13">
    <location>
        <position position="173"/>
    </location>
    <ligand>
        <name>a divalent metal cation</name>
        <dbReference type="ChEBI" id="CHEBI:60240"/>
    </ligand>
</feature>
<dbReference type="InterPro" id="IPR011060">
    <property type="entry name" value="RibuloseP-bd_barrel"/>
</dbReference>
<evidence type="ECO:0000313" key="15">
    <source>
        <dbReference type="EMBL" id="NEG69083.1"/>
    </source>
</evidence>
<dbReference type="Pfam" id="PF00834">
    <property type="entry name" value="Ribul_P_3_epim"/>
    <property type="match status" value="1"/>
</dbReference>
<organism evidence="15 16">
    <name type="scientific">Bifidobacterium choloepi</name>
    <dbReference type="NCBI Taxonomy" id="2614131"/>
    <lineage>
        <taxon>Bacteria</taxon>
        <taxon>Bacillati</taxon>
        <taxon>Actinomycetota</taxon>
        <taxon>Actinomycetes</taxon>
        <taxon>Bifidobacteriales</taxon>
        <taxon>Bifidobacteriaceae</taxon>
        <taxon>Bifidobacterium</taxon>
    </lineage>
</organism>
<dbReference type="GO" id="GO:0004750">
    <property type="term" value="F:D-ribulose-phosphate 3-epimerase activity"/>
    <property type="evidence" value="ECO:0007669"/>
    <property type="project" value="UniProtKB-UniRule"/>
</dbReference>
<dbReference type="PANTHER" id="PTHR11749">
    <property type="entry name" value="RIBULOSE-5-PHOSPHATE-3-EPIMERASE"/>
    <property type="match status" value="1"/>
</dbReference>
<feature type="binding site" evidence="10 13">
    <location>
        <position position="31"/>
    </location>
    <ligand>
        <name>a divalent metal cation</name>
        <dbReference type="ChEBI" id="CHEBI:60240"/>
    </ligand>
</feature>
<evidence type="ECO:0000256" key="1">
    <source>
        <dbReference type="ARBA" id="ARBA00001782"/>
    </source>
</evidence>
<dbReference type="EMBL" id="VYSG01000001">
    <property type="protein sequence ID" value="NEG69083.1"/>
    <property type="molecule type" value="Genomic_DNA"/>
</dbReference>
<dbReference type="CDD" id="cd00429">
    <property type="entry name" value="RPE"/>
    <property type="match status" value="1"/>
</dbReference>
<feature type="binding site" evidence="10 13">
    <location>
        <position position="33"/>
    </location>
    <ligand>
        <name>a divalent metal cation</name>
        <dbReference type="ChEBI" id="CHEBI:60240"/>
    </ligand>
</feature>
<evidence type="ECO:0000256" key="6">
    <source>
        <dbReference type="ARBA" id="ARBA00009541"/>
    </source>
</evidence>
<keyword evidence="9 10" id="KW-0413">Isomerase</keyword>
<comment type="cofactor">
    <cofactor evidence="4">
        <name>Zn(2+)</name>
        <dbReference type="ChEBI" id="CHEBI:29105"/>
    </cofactor>
</comment>
<comment type="cofactor">
    <cofactor evidence="2">
        <name>Mn(2+)</name>
        <dbReference type="ChEBI" id="CHEBI:29035"/>
    </cofactor>
</comment>